<dbReference type="InterPro" id="IPR011611">
    <property type="entry name" value="PfkB_dom"/>
</dbReference>
<keyword evidence="3" id="KW-1185">Reference proteome</keyword>
<dbReference type="AlphaFoldDB" id="A0A5S5AFB4"/>
<dbReference type="Proteomes" id="UP000322294">
    <property type="component" value="Unassembled WGS sequence"/>
</dbReference>
<dbReference type="OrthoDB" id="9775849at2"/>
<evidence type="ECO:0000259" key="1">
    <source>
        <dbReference type="Pfam" id="PF00294"/>
    </source>
</evidence>
<protein>
    <submittedName>
        <fullName evidence="2">RfaE bifunctional protein kinase chain/domain</fullName>
    </submittedName>
</protein>
<sequence length="348" mass="38404">MDAYREIEKVELTLSEIQDILERIKRVKVGVVGDGCLDIYWHADMTLSRLSRETPHYPLPVVEERLSLGAAANVAANLKRIGAGFITLLTMVSSDWRGGEFIRLIKELGIDDRNIIVSEKRITPAYCKPLRKGISDVVYEDPRIDFENLSPLAGQEEERVLERLDRLASQVDIIAVCDQFRFGVITERVRNRINEMGSGGKLMVVDSRDNAHLYRNVIIKPNDYECVKAVKKLSSAVDARMDIFQSAETLCRITKKPVIVTLGERGSIWVEDGIIKMAPSRPESPPIDIVGAGDTFLSAFCCAYGAGIPGEKSIGFANLASAVVVKKLGTTGTAGPEEIIAKSKELNL</sequence>
<evidence type="ECO:0000313" key="2">
    <source>
        <dbReference type="EMBL" id="TYP48723.1"/>
    </source>
</evidence>
<dbReference type="SUPFAM" id="SSF53613">
    <property type="entry name" value="Ribokinase-like"/>
    <property type="match status" value="1"/>
</dbReference>
<dbReference type="GO" id="GO:0005829">
    <property type="term" value="C:cytosol"/>
    <property type="evidence" value="ECO:0007669"/>
    <property type="project" value="TreeGrafter"/>
</dbReference>
<dbReference type="PANTHER" id="PTHR46969">
    <property type="entry name" value="BIFUNCTIONAL PROTEIN HLDE"/>
    <property type="match status" value="1"/>
</dbReference>
<keyword evidence="2" id="KW-0808">Transferase</keyword>
<keyword evidence="2" id="KW-0418">Kinase</keyword>
<name>A0A5S5AFB4_9FIRM</name>
<gene>
    <name evidence="2" type="ORF">LZ11_02249</name>
</gene>
<feature type="domain" description="Carbohydrate kinase PfkB" evidence="1">
    <location>
        <begin position="68"/>
        <end position="332"/>
    </location>
</feature>
<dbReference type="InterPro" id="IPR029056">
    <property type="entry name" value="Ribokinase-like"/>
</dbReference>
<dbReference type="PANTHER" id="PTHR46969:SF1">
    <property type="entry name" value="BIFUNCTIONAL PROTEIN HLDE"/>
    <property type="match status" value="1"/>
</dbReference>
<dbReference type="Pfam" id="PF00294">
    <property type="entry name" value="PfkB"/>
    <property type="match status" value="1"/>
</dbReference>
<dbReference type="GO" id="GO:0033785">
    <property type="term" value="F:heptose 7-phosphate kinase activity"/>
    <property type="evidence" value="ECO:0007669"/>
    <property type="project" value="TreeGrafter"/>
</dbReference>
<evidence type="ECO:0000313" key="3">
    <source>
        <dbReference type="Proteomes" id="UP000322294"/>
    </source>
</evidence>
<dbReference type="GO" id="GO:0033786">
    <property type="term" value="F:heptose-1-phosphate adenylyltransferase activity"/>
    <property type="evidence" value="ECO:0007669"/>
    <property type="project" value="TreeGrafter"/>
</dbReference>
<dbReference type="EMBL" id="VNHO01000035">
    <property type="protein sequence ID" value="TYP48723.1"/>
    <property type="molecule type" value="Genomic_DNA"/>
</dbReference>
<reference evidence="2 3" key="1">
    <citation type="submission" date="2019-07" db="EMBL/GenBank/DDBJ databases">
        <title>Genomic Encyclopedia of Type Strains, Phase I: the one thousand microbial genomes (KMG-I) project.</title>
        <authorList>
            <person name="Kyrpides N."/>
        </authorList>
    </citation>
    <scope>NUCLEOTIDE SEQUENCE [LARGE SCALE GENOMIC DNA]</scope>
    <source>
        <strain evidence="2 3">DSM 16647</strain>
    </source>
</reference>
<dbReference type="Gene3D" id="3.40.1190.20">
    <property type="match status" value="1"/>
</dbReference>
<proteinExistence type="predicted"/>
<dbReference type="RefSeq" id="WP_148867917.1">
    <property type="nucleotide sequence ID" value="NZ_VNHO01000035.1"/>
</dbReference>
<organism evidence="2 3">
    <name type="scientific">Thermosediminibacter litoriperuensis</name>
    <dbReference type="NCBI Taxonomy" id="291989"/>
    <lineage>
        <taxon>Bacteria</taxon>
        <taxon>Bacillati</taxon>
        <taxon>Bacillota</taxon>
        <taxon>Clostridia</taxon>
        <taxon>Thermosediminibacterales</taxon>
        <taxon>Thermosediminibacteraceae</taxon>
        <taxon>Thermosediminibacter</taxon>
    </lineage>
</organism>
<comment type="caution">
    <text evidence="2">The sequence shown here is derived from an EMBL/GenBank/DDBJ whole genome shotgun (WGS) entry which is preliminary data.</text>
</comment>
<accession>A0A5S5AFB4</accession>